<keyword evidence="1" id="KW-0812">Transmembrane</keyword>
<keyword evidence="3" id="KW-1185">Reference proteome</keyword>
<dbReference type="EMBL" id="FNRI01000004">
    <property type="protein sequence ID" value="SEA51085.1"/>
    <property type="molecule type" value="Genomic_DNA"/>
</dbReference>
<protein>
    <submittedName>
        <fullName evidence="2">Uncharacterized protein</fullName>
    </submittedName>
</protein>
<accession>A0A1H4BSF8</accession>
<dbReference type="OrthoDB" id="1003046at2"/>
<name>A0A1H4BSF8_9BACT</name>
<sequence>MSMFLNMTLSTWGDIGNIILGISSLFTAIVTAIVLCKQHKLQQKQHKLEQEKLKIQQMEHQPLFFFKRGKDHLAICNSGTKLNRPIEFTIGSMIYVQSSMFLPDGLKNFVYCCPINIYKDCRCQEELDGVVAKCPFVEEDRTKLHDITSKIWNSLVHSEKLIPKLPYMTSVIVRESDLIAIKYQDVYHIDHTVYYLDSSPISEETYNKLDKIRQSVPAGIYSVDKVNLNNILGGILQFRFEKTW</sequence>
<feature type="transmembrane region" description="Helical" evidence="1">
    <location>
        <begin position="15"/>
        <end position="36"/>
    </location>
</feature>
<dbReference type="AlphaFoldDB" id="A0A1H4BSF8"/>
<dbReference type="Proteomes" id="UP000183253">
    <property type="component" value="Unassembled WGS sequence"/>
</dbReference>
<dbReference type="RefSeq" id="WP_010262042.1">
    <property type="nucleotide sequence ID" value="NZ_FNRI01000004.1"/>
</dbReference>
<gene>
    <name evidence="2" type="ORF">SAMN05444145_10430</name>
</gene>
<keyword evidence="1" id="KW-1133">Transmembrane helix</keyword>
<dbReference type="STRING" id="1033731.SAMN05444145_10430"/>
<proteinExistence type="predicted"/>
<organism evidence="2 3">
    <name type="scientific">Alistipes timonensis JC136</name>
    <dbReference type="NCBI Taxonomy" id="1033731"/>
    <lineage>
        <taxon>Bacteria</taxon>
        <taxon>Pseudomonadati</taxon>
        <taxon>Bacteroidota</taxon>
        <taxon>Bacteroidia</taxon>
        <taxon>Bacteroidales</taxon>
        <taxon>Rikenellaceae</taxon>
        <taxon>Alistipes</taxon>
    </lineage>
</organism>
<reference evidence="2 3" key="1">
    <citation type="submission" date="2016-10" db="EMBL/GenBank/DDBJ databases">
        <authorList>
            <person name="de Groot N.N."/>
        </authorList>
    </citation>
    <scope>NUCLEOTIDE SEQUENCE [LARGE SCALE GENOMIC DNA]</scope>
    <source>
        <strain evidence="2 3">DSM 25383</strain>
    </source>
</reference>
<evidence type="ECO:0000313" key="2">
    <source>
        <dbReference type="EMBL" id="SEA51085.1"/>
    </source>
</evidence>
<evidence type="ECO:0000256" key="1">
    <source>
        <dbReference type="SAM" id="Phobius"/>
    </source>
</evidence>
<keyword evidence="1" id="KW-0472">Membrane</keyword>
<evidence type="ECO:0000313" key="3">
    <source>
        <dbReference type="Proteomes" id="UP000183253"/>
    </source>
</evidence>